<feature type="compositionally biased region" description="Acidic residues" evidence="1">
    <location>
        <begin position="1"/>
        <end position="18"/>
    </location>
</feature>
<evidence type="ECO:0000256" key="1">
    <source>
        <dbReference type="SAM" id="MobiDB-lite"/>
    </source>
</evidence>
<protein>
    <submittedName>
        <fullName evidence="4">Lysophospholipase</fullName>
    </submittedName>
</protein>
<organism evidence="4">
    <name type="scientific">Anisakis simplex</name>
    <name type="common">Herring worm</name>
    <dbReference type="NCBI Taxonomy" id="6269"/>
    <lineage>
        <taxon>Eukaryota</taxon>
        <taxon>Metazoa</taxon>
        <taxon>Ecdysozoa</taxon>
        <taxon>Nematoda</taxon>
        <taxon>Chromadorea</taxon>
        <taxon>Rhabditida</taxon>
        <taxon>Spirurina</taxon>
        <taxon>Ascaridomorpha</taxon>
        <taxon>Ascaridoidea</taxon>
        <taxon>Anisakidae</taxon>
        <taxon>Anisakis</taxon>
        <taxon>Anisakis simplex complex</taxon>
    </lineage>
</organism>
<keyword evidence="3" id="KW-1185">Reference proteome</keyword>
<evidence type="ECO:0000313" key="2">
    <source>
        <dbReference type="EMBL" id="VDK51371.1"/>
    </source>
</evidence>
<dbReference type="EMBL" id="UYRR01031606">
    <property type="protein sequence ID" value="VDK51371.1"/>
    <property type="molecule type" value="Genomic_DNA"/>
</dbReference>
<dbReference type="InterPro" id="IPR038885">
    <property type="entry name" value="PLB1"/>
</dbReference>
<feature type="region of interest" description="Disordered" evidence="1">
    <location>
        <begin position="1"/>
        <end position="24"/>
    </location>
</feature>
<dbReference type="WBParaSite" id="ASIM_0001466701-mRNA-1">
    <property type="protein sequence ID" value="ASIM_0001466701-mRNA-1"/>
    <property type="gene ID" value="ASIM_0001466701"/>
</dbReference>
<evidence type="ECO:0000313" key="3">
    <source>
        <dbReference type="Proteomes" id="UP000267096"/>
    </source>
</evidence>
<dbReference type="PANTHER" id="PTHR21325">
    <property type="entry name" value="PHOSPHOLIPASE B, PLB1"/>
    <property type="match status" value="1"/>
</dbReference>
<evidence type="ECO:0000313" key="4">
    <source>
        <dbReference type="WBParaSite" id="ASIM_0001466701-mRNA-1"/>
    </source>
</evidence>
<dbReference type="GO" id="GO:0004620">
    <property type="term" value="F:phospholipase activity"/>
    <property type="evidence" value="ECO:0007669"/>
    <property type="project" value="InterPro"/>
</dbReference>
<dbReference type="AlphaFoldDB" id="A0A0M3K1C8"/>
<gene>
    <name evidence="2" type="ORF">ASIM_LOCUS14077</name>
</gene>
<proteinExistence type="predicted"/>
<dbReference type="Proteomes" id="UP000267096">
    <property type="component" value="Unassembled WGS sequence"/>
</dbReference>
<reference evidence="2 3" key="2">
    <citation type="submission" date="2018-11" db="EMBL/GenBank/DDBJ databases">
        <authorList>
            <consortium name="Pathogen Informatics"/>
        </authorList>
    </citation>
    <scope>NUCLEOTIDE SEQUENCE [LARGE SCALE GENOMIC DNA]</scope>
</reference>
<name>A0A0M3K1C8_ANISI</name>
<accession>A0A0M3K1C8</accession>
<dbReference type="OrthoDB" id="10265800at2759"/>
<sequence length="169" mass="17992">SSSQEDEDEGEQDADNIEEDRLKSVTLSASNKDLDVVPSQIENSFVNRRTFSCPRAHPTLHTGDSTADLSPEDIDIIGALGDSLATGKGLWPGTDIEFRGASFPIGGDATIDGLVTVPNILLEFNERVFGVSHGMGQRSELPDDQFNCAESGAKTGNIPEQVGSLMING</sequence>
<dbReference type="PANTHER" id="PTHR21325:SF23">
    <property type="entry name" value="LIPASE_GDSL DOMAIN-CONTAINING PROTEIN"/>
    <property type="match status" value="1"/>
</dbReference>
<dbReference type="GO" id="GO:0006644">
    <property type="term" value="P:phospholipid metabolic process"/>
    <property type="evidence" value="ECO:0007669"/>
    <property type="project" value="TreeGrafter"/>
</dbReference>
<reference evidence="4" key="1">
    <citation type="submission" date="2017-02" db="UniProtKB">
        <authorList>
            <consortium name="WormBaseParasite"/>
        </authorList>
    </citation>
    <scope>IDENTIFICATION</scope>
</reference>